<dbReference type="EMBL" id="LR824023">
    <property type="protein sequence ID" value="CAD0204120.1"/>
    <property type="molecule type" value="Genomic_DNA"/>
</dbReference>
<accession>A0A9N8PZJ7</accession>
<gene>
    <name evidence="1" type="ORF">CINC_LOCUS6430</name>
</gene>
<organism evidence="1 2">
    <name type="scientific">Chrysodeixis includens</name>
    <name type="common">Soybean looper</name>
    <name type="synonym">Pseudoplusia includens</name>
    <dbReference type="NCBI Taxonomy" id="689277"/>
    <lineage>
        <taxon>Eukaryota</taxon>
        <taxon>Metazoa</taxon>
        <taxon>Ecdysozoa</taxon>
        <taxon>Arthropoda</taxon>
        <taxon>Hexapoda</taxon>
        <taxon>Insecta</taxon>
        <taxon>Pterygota</taxon>
        <taxon>Neoptera</taxon>
        <taxon>Endopterygota</taxon>
        <taxon>Lepidoptera</taxon>
        <taxon>Glossata</taxon>
        <taxon>Ditrysia</taxon>
        <taxon>Noctuoidea</taxon>
        <taxon>Noctuidae</taxon>
        <taxon>Plusiinae</taxon>
        <taxon>Chrysodeixis</taxon>
    </lineage>
</organism>
<name>A0A9N8PZJ7_CHRIL</name>
<proteinExistence type="predicted"/>
<dbReference type="AlphaFoldDB" id="A0A9N8PZJ7"/>
<sequence length="184" mass="20753">MYHSRNILVRANRKECITWTVPHQADMCRKETSSPNNFLMVCKYRYNEESPARHETEIPGHNESAADILIGQQIKEQQMGSSSAMVACSTRRSREHQQKHSSLHSVLDSNVKVTDALGKWCPSRREWSSPPDVARRVYSSVFLGSPGEYPGFTLDMRAAERDGCAAIRARERASTKLLNLCLGS</sequence>
<dbReference type="OrthoDB" id="10056939at2759"/>
<keyword evidence="2" id="KW-1185">Reference proteome</keyword>
<evidence type="ECO:0000313" key="2">
    <source>
        <dbReference type="Proteomes" id="UP001154114"/>
    </source>
</evidence>
<evidence type="ECO:0000313" key="1">
    <source>
        <dbReference type="EMBL" id="CAD0204120.1"/>
    </source>
</evidence>
<protein>
    <submittedName>
        <fullName evidence="1">Uncharacterized protein</fullName>
    </submittedName>
</protein>
<reference evidence="1" key="1">
    <citation type="submission" date="2021-12" db="EMBL/GenBank/DDBJ databases">
        <authorList>
            <person name="King R."/>
        </authorList>
    </citation>
    <scope>NUCLEOTIDE SEQUENCE</scope>
</reference>
<dbReference type="Proteomes" id="UP001154114">
    <property type="component" value="Chromosome 20"/>
</dbReference>